<name>A0AAE1Y4Q8_9LAMI</name>
<evidence type="ECO:0000313" key="3">
    <source>
        <dbReference type="Proteomes" id="UP001293254"/>
    </source>
</evidence>
<evidence type="ECO:0000313" key="2">
    <source>
        <dbReference type="EMBL" id="KAK4423151.1"/>
    </source>
</evidence>
<proteinExistence type="predicted"/>
<sequence length="186" mass="20346">MKNARLAEIARNLRRRGSPAAAIPPPAIVEVASPEVEPQSDSSNRLPAPVEVFGGVPSEPSAILTPGALRAIEIATSVQKTRVARLPRPKASRAKQRNISIRINAAAKRRVPASQVNGRASEQNVARPRTRLRKKRIPNTSRIRSHRGNKPVKISRPRAAGLLRWMGKSLTLIGRSLYAAPYCVPW</sequence>
<comment type="caution">
    <text evidence="2">The sequence shown here is derived from an EMBL/GenBank/DDBJ whole genome shotgun (WGS) entry which is preliminary data.</text>
</comment>
<reference evidence="2" key="2">
    <citation type="journal article" date="2024" name="Plant">
        <title>Genomic evolution and insights into agronomic trait innovations of Sesamum species.</title>
        <authorList>
            <person name="Miao H."/>
            <person name="Wang L."/>
            <person name="Qu L."/>
            <person name="Liu H."/>
            <person name="Sun Y."/>
            <person name="Le M."/>
            <person name="Wang Q."/>
            <person name="Wei S."/>
            <person name="Zheng Y."/>
            <person name="Lin W."/>
            <person name="Duan Y."/>
            <person name="Cao H."/>
            <person name="Xiong S."/>
            <person name="Wang X."/>
            <person name="Wei L."/>
            <person name="Li C."/>
            <person name="Ma Q."/>
            <person name="Ju M."/>
            <person name="Zhao R."/>
            <person name="Li G."/>
            <person name="Mu C."/>
            <person name="Tian Q."/>
            <person name="Mei H."/>
            <person name="Zhang T."/>
            <person name="Gao T."/>
            <person name="Zhang H."/>
        </authorList>
    </citation>
    <scope>NUCLEOTIDE SEQUENCE</scope>
    <source>
        <strain evidence="2">3651</strain>
    </source>
</reference>
<feature type="region of interest" description="Disordered" evidence="1">
    <location>
        <begin position="110"/>
        <end position="129"/>
    </location>
</feature>
<evidence type="ECO:0000256" key="1">
    <source>
        <dbReference type="SAM" id="MobiDB-lite"/>
    </source>
</evidence>
<accession>A0AAE1Y4Q8</accession>
<gene>
    <name evidence="2" type="ORF">Salat_1897900</name>
</gene>
<feature type="compositionally biased region" description="Polar residues" evidence="1">
    <location>
        <begin position="114"/>
        <end position="124"/>
    </location>
</feature>
<dbReference type="Proteomes" id="UP001293254">
    <property type="component" value="Unassembled WGS sequence"/>
</dbReference>
<organism evidence="2 3">
    <name type="scientific">Sesamum alatum</name>
    <dbReference type="NCBI Taxonomy" id="300844"/>
    <lineage>
        <taxon>Eukaryota</taxon>
        <taxon>Viridiplantae</taxon>
        <taxon>Streptophyta</taxon>
        <taxon>Embryophyta</taxon>
        <taxon>Tracheophyta</taxon>
        <taxon>Spermatophyta</taxon>
        <taxon>Magnoliopsida</taxon>
        <taxon>eudicotyledons</taxon>
        <taxon>Gunneridae</taxon>
        <taxon>Pentapetalae</taxon>
        <taxon>asterids</taxon>
        <taxon>lamiids</taxon>
        <taxon>Lamiales</taxon>
        <taxon>Pedaliaceae</taxon>
        <taxon>Sesamum</taxon>
    </lineage>
</organism>
<keyword evidence="3" id="KW-1185">Reference proteome</keyword>
<reference evidence="2" key="1">
    <citation type="submission" date="2020-06" db="EMBL/GenBank/DDBJ databases">
        <authorList>
            <person name="Li T."/>
            <person name="Hu X."/>
            <person name="Zhang T."/>
            <person name="Song X."/>
            <person name="Zhang H."/>
            <person name="Dai N."/>
            <person name="Sheng W."/>
            <person name="Hou X."/>
            <person name="Wei L."/>
        </authorList>
    </citation>
    <scope>NUCLEOTIDE SEQUENCE</scope>
    <source>
        <strain evidence="2">3651</strain>
        <tissue evidence="2">Leaf</tissue>
    </source>
</reference>
<dbReference type="AlphaFoldDB" id="A0AAE1Y4Q8"/>
<dbReference type="EMBL" id="JACGWO010000007">
    <property type="protein sequence ID" value="KAK4423151.1"/>
    <property type="molecule type" value="Genomic_DNA"/>
</dbReference>
<protein>
    <submittedName>
        <fullName evidence="2">Uncharacterized protein</fullName>
    </submittedName>
</protein>